<evidence type="ECO:0008006" key="3">
    <source>
        <dbReference type="Google" id="ProtNLM"/>
    </source>
</evidence>
<keyword evidence="2" id="KW-1185">Reference proteome</keyword>
<reference evidence="1" key="1">
    <citation type="submission" date="2020-12" db="EMBL/GenBank/DDBJ databases">
        <title>Metabolic potential, ecology and presence of endohyphal bacteria is reflected in genomic diversity of Mucoromycotina.</title>
        <authorList>
            <person name="Muszewska A."/>
            <person name="Okrasinska A."/>
            <person name="Steczkiewicz K."/>
            <person name="Drgas O."/>
            <person name="Orlowska M."/>
            <person name="Perlinska-Lenart U."/>
            <person name="Aleksandrzak-Piekarczyk T."/>
            <person name="Szatraj K."/>
            <person name="Zielenkiewicz U."/>
            <person name="Pilsyk S."/>
            <person name="Malc E."/>
            <person name="Mieczkowski P."/>
            <person name="Kruszewska J.S."/>
            <person name="Biernat P."/>
            <person name="Pawlowska J."/>
        </authorList>
    </citation>
    <scope>NUCLEOTIDE SEQUENCE</scope>
    <source>
        <strain evidence="1">WA0000067209</strain>
    </source>
</reference>
<accession>A0A8H7U8R6</accession>
<proteinExistence type="predicted"/>
<organism evidence="1 2">
    <name type="scientific">Mortierella isabellina</name>
    <name type="common">Filamentous fungus</name>
    <name type="synonym">Umbelopsis isabellina</name>
    <dbReference type="NCBI Taxonomy" id="91625"/>
    <lineage>
        <taxon>Eukaryota</taxon>
        <taxon>Fungi</taxon>
        <taxon>Fungi incertae sedis</taxon>
        <taxon>Mucoromycota</taxon>
        <taxon>Mucoromycotina</taxon>
        <taxon>Umbelopsidomycetes</taxon>
        <taxon>Umbelopsidales</taxon>
        <taxon>Umbelopsidaceae</taxon>
        <taxon>Umbelopsis</taxon>
    </lineage>
</organism>
<dbReference type="Proteomes" id="UP000654370">
    <property type="component" value="Unassembled WGS sequence"/>
</dbReference>
<evidence type="ECO:0000313" key="1">
    <source>
        <dbReference type="EMBL" id="KAG2173645.1"/>
    </source>
</evidence>
<sequence>MPTDANDQEPVAVESTEIIQLPRGAKVASPEAYRGVRAASAVENWIFSIQCYTDTTGITDSQAVKFAATCLRDDAILWWQQYSLSPDAPLVDSWSAFTGALPRVQAWKLSGYCAPTNACTETDWQCGPIRR</sequence>
<name>A0A8H7U8R6_MORIS</name>
<comment type="caution">
    <text evidence="1">The sequence shown here is derived from an EMBL/GenBank/DDBJ whole genome shotgun (WGS) entry which is preliminary data.</text>
</comment>
<dbReference type="AlphaFoldDB" id="A0A8H7U8R6"/>
<dbReference type="OrthoDB" id="2250058at2759"/>
<protein>
    <recommendedName>
        <fullName evidence="3">Retrotransposon gag domain-containing protein</fullName>
    </recommendedName>
</protein>
<evidence type="ECO:0000313" key="2">
    <source>
        <dbReference type="Proteomes" id="UP000654370"/>
    </source>
</evidence>
<gene>
    <name evidence="1" type="ORF">INT43_005063</name>
</gene>
<dbReference type="EMBL" id="JAEPQZ010000014">
    <property type="protein sequence ID" value="KAG2173645.1"/>
    <property type="molecule type" value="Genomic_DNA"/>
</dbReference>